<dbReference type="InterPro" id="IPR032710">
    <property type="entry name" value="NTF2-like_dom_sf"/>
</dbReference>
<evidence type="ECO:0000259" key="1">
    <source>
        <dbReference type="Pfam" id="PF14534"/>
    </source>
</evidence>
<dbReference type="EMBL" id="SNYH01000002">
    <property type="protein sequence ID" value="TDQ28689.1"/>
    <property type="molecule type" value="Genomic_DNA"/>
</dbReference>
<dbReference type="Gene3D" id="3.10.450.50">
    <property type="match status" value="1"/>
</dbReference>
<proteinExistence type="predicted"/>
<gene>
    <name evidence="2" type="ORF">DFQ07_1067</name>
</gene>
<accession>A0A4R6THP9</accession>
<name>A0A4R6THP9_9FLAO</name>
<keyword evidence="3" id="KW-1185">Reference proteome</keyword>
<dbReference type="AlphaFoldDB" id="A0A4R6THP9"/>
<protein>
    <submittedName>
        <fullName evidence="2">Uncharacterized protein DUF4440</fullName>
    </submittedName>
</protein>
<evidence type="ECO:0000313" key="2">
    <source>
        <dbReference type="EMBL" id="TDQ28689.1"/>
    </source>
</evidence>
<dbReference type="Pfam" id="PF14534">
    <property type="entry name" value="DUF4440"/>
    <property type="match status" value="1"/>
</dbReference>
<feature type="domain" description="DUF4440" evidence="1">
    <location>
        <begin position="38"/>
        <end position="140"/>
    </location>
</feature>
<evidence type="ECO:0000313" key="3">
    <source>
        <dbReference type="Proteomes" id="UP000295390"/>
    </source>
</evidence>
<dbReference type="SUPFAM" id="SSF54427">
    <property type="entry name" value="NTF2-like"/>
    <property type="match status" value="1"/>
</dbReference>
<dbReference type="OrthoDB" id="951068at2"/>
<comment type="caution">
    <text evidence="2">The sequence shown here is derived from an EMBL/GenBank/DDBJ whole genome shotgun (WGS) entry which is preliminary data.</text>
</comment>
<reference evidence="2 3" key="1">
    <citation type="submission" date="2019-03" db="EMBL/GenBank/DDBJ databases">
        <title>Genomic Encyclopedia of Type Strains, Phase III (KMG-III): the genomes of soil and plant-associated and newly described type strains.</title>
        <authorList>
            <person name="Whitman W."/>
        </authorList>
    </citation>
    <scope>NUCLEOTIDE SEQUENCE [LARGE SCALE GENOMIC DNA]</scope>
    <source>
        <strain evidence="2 3">CECT 8283</strain>
    </source>
</reference>
<sequence length="169" mass="20285">MKLVYTIIIFLFSITLSFSQNQQEIESEINEQVWKPFKTYFENRDWQAFNSLHTDDVLRANKYGIRIGAEYKNSVEKSYQKPTNRKRQIDFCFDQRVYNENIGYEVGYYRIIYTEKGKEPHISYGRFHVVLKKKNDTWLIAQDWDTDIINGKTITKEDFEKAKCAHLKK</sequence>
<dbReference type="RefSeq" id="WP_133535213.1">
    <property type="nucleotide sequence ID" value="NZ_SNYH01000002.1"/>
</dbReference>
<organism evidence="2 3">
    <name type="scientific">Tenacibaculum caenipelagi</name>
    <dbReference type="NCBI Taxonomy" id="1325435"/>
    <lineage>
        <taxon>Bacteria</taxon>
        <taxon>Pseudomonadati</taxon>
        <taxon>Bacteroidota</taxon>
        <taxon>Flavobacteriia</taxon>
        <taxon>Flavobacteriales</taxon>
        <taxon>Flavobacteriaceae</taxon>
        <taxon>Tenacibaculum</taxon>
    </lineage>
</organism>
<dbReference type="InterPro" id="IPR027843">
    <property type="entry name" value="DUF4440"/>
</dbReference>
<dbReference type="Proteomes" id="UP000295390">
    <property type="component" value="Unassembled WGS sequence"/>
</dbReference>